<evidence type="ECO:0000256" key="6">
    <source>
        <dbReference type="PIRSR" id="PIRSR000097-3"/>
    </source>
</evidence>
<evidence type="ECO:0000256" key="4">
    <source>
        <dbReference type="PIRSR" id="PIRSR000097-1"/>
    </source>
</evidence>
<dbReference type="Gene3D" id="3.20.20.100">
    <property type="entry name" value="NADP-dependent oxidoreductase domain"/>
    <property type="match status" value="1"/>
</dbReference>
<comment type="similarity">
    <text evidence="1">Belongs to the aldo/keto reductase family.</text>
</comment>
<evidence type="ECO:0000256" key="3">
    <source>
        <dbReference type="ARBA" id="ARBA00023002"/>
    </source>
</evidence>
<dbReference type="PRINTS" id="PR00069">
    <property type="entry name" value="ALDKETRDTASE"/>
</dbReference>
<dbReference type="InterPro" id="IPR018170">
    <property type="entry name" value="Aldo/ket_reductase_CS"/>
</dbReference>
<gene>
    <name evidence="8" type="ORF">SAC06_04540</name>
</gene>
<sequence>MGQTITLRDGTELPSIGFGTYPLRGTEAVEAVQEAISVGYRMIDTAFNYDNEAAVGRGLAESGIPREQLTVVSKLPGRFHRRPGADHAVKESLWRLNLDYLDVYLIHWPNPIHGHFVEAWEALLAAQAEGLVRTVGVSNFTVEQLQELQRATGVLPTVNQIECHPYFPQEQQLAAHRELGIQTISWSPLGKAAHPADEPVIQEIARAHRVTPAQVVLRWQVQRGSIPIPKTKTPTRMVENLDLFGFTLTEEELGRITALGRPDGRLFDGDPNVHEEM</sequence>
<feature type="domain" description="NADP-dependent oxidoreductase" evidence="7">
    <location>
        <begin position="16"/>
        <end position="259"/>
    </location>
</feature>
<dbReference type="GO" id="GO:0016616">
    <property type="term" value="F:oxidoreductase activity, acting on the CH-OH group of donors, NAD or NADP as acceptor"/>
    <property type="evidence" value="ECO:0007669"/>
    <property type="project" value="UniProtKB-ARBA"/>
</dbReference>
<accession>A0AAU7V954</accession>
<dbReference type="PIRSF" id="PIRSF000097">
    <property type="entry name" value="AKR"/>
    <property type="match status" value="1"/>
</dbReference>
<keyword evidence="2" id="KW-0521">NADP</keyword>
<dbReference type="AlphaFoldDB" id="A0AAU7V954"/>
<dbReference type="InterPro" id="IPR020471">
    <property type="entry name" value="AKR"/>
</dbReference>
<feature type="binding site" evidence="5">
    <location>
        <position position="107"/>
    </location>
    <ligand>
        <name>substrate</name>
    </ligand>
</feature>
<organism evidence="8">
    <name type="scientific">Scrofimicrobium appendicitidis</name>
    <dbReference type="NCBI Taxonomy" id="3079930"/>
    <lineage>
        <taxon>Bacteria</taxon>
        <taxon>Bacillati</taxon>
        <taxon>Actinomycetota</taxon>
        <taxon>Actinomycetes</taxon>
        <taxon>Actinomycetales</taxon>
        <taxon>Actinomycetaceae</taxon>
        <taxon>Scrofimicrobium</taxon>
    </lineage>
</organism>
<proteinExistence type="inferred from homology"/>
<evidence type="ECO:0000259" key="7">
    <source>
        <dbReference type="Pfam" id="PF00248"/>
    </source>
</evidence>
<feature type="active site" description="Proton donor" evidence="4">
    <location>
        <position position="49"/>
    </location>
</feature>
<dbReference type="EMBL" id="CP138335">
    <property type="protein sequence ID" value="XBW08828.1"/>
    <property type="molecule type" value="Genomic_DNA"/>
</dbReference>
<dbReference type="RefSeq" id="WP_350259028.1">
    <property type="nucleotide sequence ID" value="NZ_CP138335.1"/>
</dbReference>
<evidence type="ECO:0000256" key="2">
    <source>
        <dbReference type="ARBA" id="ARBA00022857"/>
    </source>
</evidence>
<feature type="site" description="Lowers pKa of active site Tyr" evidence="6">
    <location>
        <position position="74"/>
    </location>
</feature>
<keyword evidence="3" id="KW-0560">Oxidoreductase</keyword>
<dbReference type="FunFam" id="3.20.20.100:FF:000002">
    <property type="entry name" value="2,5-diketo-D-gluconic acid reductase A"/>
    <property type="match status" value="1"/>
</dbReference>
<dbReference type="PROSITE" id="PS00063">
    <property type="entry name" value="ALDOKETO_REDUCTASE_3"/>
    <property type="match status" value="1"/>
</dbReference>
<dbReference type="PANTHER" id="PTHR43827">
    <property type="entry name" value="2,5-DIKETO-D-GLUCONIC ACID REDUCTASE"/>
    <property type="match status" value="1"/>
</dbReference>
<evidence type="ECO:0000256" key="5">
    <source>
        <dbReference type="PIRSR" id="PIRSR000097-2"/>
    </source>
</evidence>
<reference evidence="8" key="1">
    <citation type="submission" date="2023-11" db="EMBL/GenBank/DDBJ databases">
        <title>Scrofimicrobium hongkongense sp. nov., isolated from a patient with peritonitis.</title>
        <authorList>
            <person name="Lao H.Y."/>
            <person name="Wong A.Y.P."/>
            <person name="Ng T.L."/>
            <person name="Wong R.Y.L."/>
            <person name="Yau M.C.Y."/>
            <person name="Lam J.Y.W."/>
            <person name="Siu G.K.H."/>
        </authorList>
    </citation>
    <scope>NUCLEOTIDE SEQUENCE</scope>
    <source>
        <strain evidence="8">R131</strain>
    </source>
</reference>
<protein>
    <submittedName>
        <fullName evidence="8">Aldo/keto reductase</fullName>
    </submittedName>
</protein>
<name>A0AAU7V954_9ACTO</name>
<evidence type="ECO:0000256" key="1">
    <source>
        <dbReference type="ARBA" id="ARBA00007905"/>
    </source>
</evidence>
<dbReference type="Pfam" id="PF00248">
    <property type="entry name" value="Aldo_ket_red"/>
    <property type="match status" value="1"/>
</dbReference>
<dbReference type="InterPro" id="IPR036812">
    <property type="entry name" value="NAD(P)_OxRdtase_dom_sf"/>
</dbReference>
<dbReference type="PROSITE" id="PS00062">
    <property type="entry name" value="ALDOKETO_REDUCTASE_2"/>
    <property type="match status" value="1"/>
</dbReference>
<dbReference type="InterPro" id="IPR023210">
    <property type="entry name" value="NADP_OxRdtase_dom"/>
</dbReference>
<evidence type="ECO:0000313" key="8">
    <source>
        <dbReference type="EMBL" id="XBW08828.1"/>
    </source>
</evidence>
<dbReference type="SUPFAM" id="SSF51430">
    <property type="entry name" value="NAD(P)-linked oxidoreductase"/>
    <property type="match status" value="1"/>
</dbReference>
<dbReference type="PANTHER" id="PTHR43827:SF3">
    <property type="entry name" value="NADP-DEPENDENT OXIDOREDUCTASE DOMAIN-CONTAINING PROTEIN"/>
    <property type="match status" value="1"/>
</dbReference>
<dbReference type="KEGG" id="sapp:SAC06_04540"/>